<evidence type="ECO:0000259" key="3">
    <source>
        <dbReference type="Pfam" id="PF13180"/>
    </source>
</evidence>
<dbReference type="InterPro" id="IPR001478">
    <property type="entry name" value="PDZ"/>
</dbReference>
<name>A0A8U0HTV6_9EURY</name>
<keyword evidence="5" id="KW-1185">Reference proteome</keyword>
<dbReference type="EMBL" id="CP096659">
    <property type="protein sequence ID" value="UPV74211.1"/>
    <property type="molecule type" value="Genomic_DNA"/>
</dbReference>
<dbReference type="Gene3D" id="2.30.42.10">
    <property type="match status" value="1"/>
</dbReference>
<keyword evidence="1" id="KW-0645">Protease</keyword>
<reference evidence="4 5" key="1">
    <citation type="submission" date="2022-04" db="EMBL/GenBank/DDBJ databases">
        <title>Diverse halophilic archaea isolated from saline environments.</title>
        <authorList>
            <person name="Cui H.-L."/>
        </authorList>
    </citation>
    <scope>NUCLEOTIDE SEQUENCE [LARGE SCALE GENOMIC DNA]</scope>
    <source>
        <strain evidence="4 5">XZYJT49</strain>
    </source>
</reference>
<gene>
    <name evidence="4" type="ORF">M0R89_16935</name>
</gene>
<dbReference type="KEGG" id="halx:M0R89_16935"/>
<protein>
    <submittedName>
        <fullName evidence="4">Trypsin-like peptidase domain-containing protein</fullName>
    </submittedName>
</protein>
<dbReference type="InterPro" id="IPR051201">
    <property type="entry name" value="Chloro_Bact_Ser_Proteases"/>
</dbReference>
<evidence type="ECO:0000313" key="4">
    <source>
        <dbReference type="EMBL" id="UPV74211.1"/>
    </source>
</evidence>
<dbReference type="SUPFAM" id="SSF50156">
    <property type="entry name" value="PDZ domain-like"/>
    <property type="match status" value="1"/>
</dbReference>
<evidence type="ECO:0000256" key="2">
    <source>
        <dbReference type="ARBA" id="ARBA00022801"/>
    </source>
</evidence>
<dbReference type="InterPro" id="IPR036034">
    <property type="entry name" value="PDZ_sf"/>
</dbReference>
<dbReference type="PANTHER" id="PTHR43343:SF3">
    <property type="entry name" value="PROTEASE DO-LIKE 8, CHLOROPLASTIC"/>
    <property type="match status" value="1"/>
</dbReference>
<dbReference type="AlphaFoldDB" id="A0A8U0HTV6"/>
<dbReference type="Proteomes" id="UP000830729">
    <property type="component" value="Chromosome"/>
</dbReference>
<evidence type="ECO:0000256" key="1">
    <source>
        <dbReference type="ARBA" id="ARBA00022670"/>
    </source>
</evidence>
<sequence>MVRRYELTLLLVVATVAVAPVAALGAATPTDSRVGASPSVGSGGQAYQQSGAASCDYSRLYNQTIDSVVQIQAGQGSGSGFVFDVASANGTSYVVTNQHVVNQTSNVGVRFARGETRPGAVIGATQAADLAVVRVNSTPEYVESLPVANATPNPGDRVAAIGSPFGLETSITSGIVSGVNRTSPVGFPLPNSIQTDAPINPGNSGGPLVACDTGAVVGVNQAGGGDNIGFAIGASIVEQIVPALIQDGEYAYPFLGVQGVTLTRPLAEANDLNVTEGVYVVDTVEGTPAAEALQGATDSTVVNGQRIPVGGDVIVGIGGQSVSSREDLLSYLFTQTQPGDTVQVTVLRDGARQTVNVTLAERPKQNQQ</sequence>
<keyword evidence="2" id="KW-0378">Hydrolase</keyword>
<dbReference type="SUPFAM" id="SSF50494">
    <property type="entry name" value="Trypsin-like serine proteases"/>
    <property type="match status" value="1"/>
</dbReference>
<dbReference type="GeneID" id="72186920"/>
<dbReference type="Gene3D" id="2.40.10.120">
    <property type="match status" value="1"/>
</dbReference>
<dbReference type="Pfam" id="PF13180">
    <property type="entry name" value="PDZ_2"/>
    <property type="match status" value="1"/>
</dbReference>
<dbReference type="GO" id="GO:0004252">
    <property type="term" value="F:serine-type endopeptidase activity"/>
    <property type="evidence" value="ECO:0007669"/>
    <property type="project" value="InterPro"/>
</dbReference>
<dbReference type="RefSeq" id="WP_248650257.1">
    <property type="nucleotide sequence ID" value="NZ_CP096659.1"/>
</dbReference>
<feature type="domain" description="PDZ" evidence="3">
    <location>
        <begin position="253"/>
        <end position="359"/>
    </location>
</feature>
<dbReference type="GO" id="GO:0006508">
    <property type="term" value="P:proteolysis"/>
    <property type="evidence" value="ECO:0007669"/>
    <property type="project" value="UniProtKB-KW"/>
</dbReference>
<dbReference type="InterPro" id="IPR001940">
    <property type="entry name" value="Peptidase_S1C"/>
</dbReference>
<organism evidence="4 5">
    <name type="scientific">Halorussus limi</name>
    <dbReference type="NCBI Taxonomy" id="2938695"/>
    <lineage>
        <taxon>Archaea</taxon>
        <taxon>Methanobacteriati</taxon>
        <taxon>Methanobacteriota</taxon>
        <taxon>Stenosarchaea group</taxon>
        <taxon>Halobacteria</taxon>
        <taxon>Halobacteriales</taxon>
        <taxon>Haladaptataceae</taxon>
        <taxon>Halorussus</taxon>
    </lineage>
</organism>
<evidence type="ECO:0000313" key="5">
    <source>
        <dbReference type="Proteomes" id="UP000830729"/>
    </source>
</evidence>
<dbReference type="PRINTS" id="PR00834">
    <property type="entry name" value="PROTEASES2C"/>
</dbReference>
<proteinExistence type="predicted"/>
<dbReference type="InterPro" id="IPR009003">
    <property type="entry name" value="Peptidase_S1_PA"/>
</dbReference>
<dbReference type="Pfam" id="PF13365">
    <property type="entry name" value="Trypsin_2"/>
    <property type="match status" value="1"/>
</dbReference>
<dbReference type="PANTHER" id="PTHR43343">
    <property type="entry name" value="PEPTIDASE S12"/>
    <property type="match status" value="1"/>
</dbReference>
<accession>A0A8U0HTV6</accession>